<evidence type="ECO:0000256" key="3">
    <source>
        <dbReference type="ARBA" id="ARBA00022737"/>
    </source>
</evidence>
<gene>
    <name evidence="7" type="primary">LOC110570043</name>
</gene>
<dbReference type="AlphaFoldDB" id="A0A2Y9G7F3"/>
<evidence type="ECO:0000256" key="5">
    <source>
        <dbReference type="ARBA" id="ARBA00038294"/>
    </source>
</evidence>
<evidence type="ECO:0000256" key="1">
    <source>
        <dbReference type="ARBA" id="ARBA00003327"/>
    </source>
</evidence>
<dbReference type="Proteomes" id="UP000248481">
    <property type="component" value="Chromosome 1"/>
</dbReference>
<dbReference type="KEGG" id="nsu:110570043"/>
<sequence>MSYYYGNYYGGLGDGCGGFSGLGCGSGWGCGSFPTLGWGWGWGARRYDCCRPLCYGGYGFSTFY</sequence>
<keyword evidence="3" id="KW-0677">Repeat</keyword>
<evidence type="ECO:0000256" key="2">
    <source>
        <dbReference type="ARBA" id="ARBA00011662"/>
    </source>
</evidence>
<dbReference type="GO" id="GO:0005882">
    <property type="term" value="C:intermediate filament"/>
    <property type="evidence" value="ECO:0007669"/>
    <property type="project" value="UniProtKB-KW"/>
</dbReference>
<dbReference type="Pfam" id="PF11759">
    <property type="entry name" value="KRTAP"/>
    <property type="match status" value="1"/>
</dbReference>
<dbReference type="InterPro" id="IPR021743">
    <property type="entry name" value="KRTAP_type8/19/20/21/22"/>
</dbReference>
<dbReference type="PANTHER" id="PTHR38140">
    <property type="entry name" value="KERATIN-ASSOCIATED PROTEIN 19-3-RELATED"/>
    <property type="match status" value="1"/>
</dbReference>
<comment type="function">
    <text evidence="1">In the hair cortex, hair keratin intermediate filaments are embedded in an interfilamentous matrix, consisting of hair keratin-associated proteins (KRTAP), which are essential for the formation of a rigid and resistant hair shaft through their extensive disulfide bond cross-linking with abundant cysteine residues of hair keratins. The matrix proteins include the high-sulfur and high-glycine-tyrosine keratins.</text>
</comment>
<dbReference type="InParanoid" id="A0A2Y9G7F3"/>
<accession>A0A2Y9G7F3</accession>
<name>A0A2Y9G7F3_NEOSC</name>
<proteinExistence type="inferred from homology"/>
<protein>
    <submittedName>
        <fullName evidence="7">Keratin-associated protein 19-7-like</fullName>
    </submittedName>
</protein>
<keyword evidence="4" id="KW-0416">Keratin</keyword>
<dbReference type="PANTHER" id="PTHR38140:SF5">
    <property type="entry name" value="KERATIN-ASSOCIATED PROTEIN 19-4-RELATED"/>
    <property type="match status" value="1"/>
</dbReference>
<organism evidence="6 7">
    <name type="scientific">Neomonachus schauinslandi</name>
    <name type="common">Hawaiian monk seal</name>
    <name type="synonym">Monachus schauinslandi</name>
    <dbReference type="NCBI Taxonomy" id="29088"/>
    <lineage>
        <taxon>Eukaryota</taxon>
        <taxon>Metazoa</taxon>
        <taxon>Chordata</taxon>
        <taxon>Craniata</taxon>
        <taxon>Vertebrata</taxon>
        <taxon>Euteleostomi</taxon>
        <taxon>Mammalia</taxon>
        <taxon>Eutheria</taxon>
        <taxon>Laurasiatheria</taxon>
        <taxon>Carnivora</taxon>
        <taxon>Caniformia</taxon>
        <taxon>Pinnipedia</taxon>
        <taxon>Phocidae</taxon>
        <taxon>Monachinae</taxon>
        <taxon>Monachini</taxon>
        <taxon>Neomonachus</taxon>
    </lineage>
</organism>
<evidence type="ECO:0000313" key="6">
    <source>
        <dbReference type="Proteomes" id="UP000248481"/>
    </source>
</evidence>
<evidence type="ECO:0000313" key="7">
    <source>
        <dbReference type="RefSeq" id="XP_021533689.1"/>
    </source>
</evidence>
<dbReference type="GeneID" id="110570043"/>
<dbReference type="InterPro" id="IPR051528">
    <property type="entry name" value="KRTAP_type_19"/>
</dbReference>
<dbReference type="GO" id="GO:0005829">
    <property type="term" value="C:cytosol"/>
    <property type="evidence" value="ECO:0007669"/>
    <property type="project" value="UniProtKB-ARBA"/>
</dbReference>
<comment type="subunit">
    <text evidence="2">Interacts with hair keratins.</text>
</comment>
<comment type="similarity">
    <text evidence="5">Belongs to the KRTAP type 19 family.</text>
</comment>
<dbReference type="RefSeq" id="XP_021533689.1">
    <property type="nucleotide sequence ID" value="XM_021678014.1"/>
</dbReference>
<evidence type="ECO:0000256" key="4">
    <source>
        <dbReference type="ARBA" id="ARBA00022744"/>
    </source>
</evidence>
<keyword evidence="6" id="KW-1185">Reference proteome</keyword>
<reference evidence="7" key="1">
    <citation type="submission" date="2025-08" db="UniProtKB">
        <authorList>
            <consortium name="RefSeq"/>
        </authorList>
    </citation>
    <scope>IDENTIFICATION</scope>
    <source>
        <tissue evidence="7">Blood</tissue>
    </source>
</reference>